<evidence type="ECO:0000313" key="6">
    <source>
        <dbReference type="Proteomes" id="UP000634136"/>
    </source>
</evidence>
<dbReference type="Proteomes" id="UP000634136">
    <property type="component" value="Unassembled WGS sequence"/>
</dbReference>
<dbReference type="SUPFAM" id="SSF88697">
    <property type="entry name" value="PUA domain-like"/>
    <property type="match status" value="1"/>
</dbReference>
<dbReference type="AlphaFoldDB" id="A0A834WBD8"/>
<reference evidence="5" key="1">
    <citation type="submission" date="2020-09" db="EMBL/GenBank/DDBJ databases">
        <title>Genome-Enabled Discovery of Anthraquinone Biosynthesis in Senna tora.</title>
        <authorList>
            <person name="Kang S.-H."/>
            <person name="Pandey R.P."/>
            <person name="Lee C.-M."/>
            <person name="Sim J.-S."/>
            <person name="Jeong J.-T."/>
            <person name="Choi B.-S."/>
            <person name="Jung M."/>
            <person name="Ginzburg D."/>
            <person name="Zhao K."/>
            <person name="Won S.Y."/>
            <person name="Oh T.-J."/>
            <person name="Yu Y."/>
            <person name="Kim N.-H."/>
            <person name="Lee O.R."/>
            <person name="Lee T.-H."/>
            <person name="Bashyal P."/>
            <person name="Kim T.-S."/>
            <person name="Lee W.-H."/>
            <person name="Kawkins C."/>
            <person name="Kim C.-K."/>
            <person name="Kim J.S."/>
            <person name="Ahn B.O."/>
            <person name="Rhee S.Y."/>
            <person name="Sohng J.K."/>
        </authorList>
    </citation>
    <scope>NUCLEOTIDE SEQUENCE</scope>
    <source>
        <tissue evidence="5">Leaf</tissue>
    </source>
</reference>
<dbReference type="GO" id="GO:0031464">
    <property type="term" value="C:Cul4A-RING E3 ubiquitin ligase complex"/>
    <property type="evidence" value="ECO:0007669"/>
    <property type="project" value="TreeGrafter"/>
</dbReference>
<dbReference type="InterPro" id="IPR015947">
    <property type="entry name" value="PUA-like_sf"/>
</dbReference>
<dbReference type="PANTHER" id="PTHR14255:SF4">
    <property type="entry name" value="PROTEIN CEREBLON"/>
    <property type="match status" value="1"/>
</dbReference>
<feature type="region of interest" description="Disordered" evidence="2">
    <location>
        <begin position="221"/>
        <end position="251"/>
    </location>
</feature>
<dbReference type="FunFam" id="2.30.130.40:FF:000009">
    <property type="entry name" value="ATP-dependent protease La domain-containing protein"/>
    <property type="match status" value="1"/>
</dbReference>
<protein>
    <submittedName>
        <fullName evidence="5">Protein cereblon</fullName>
    </submittedName>
</protein>
<proteinExistence type="inferred from homology"/>
<dbReference type="InterPro" id="IPR003111">
    <property type="entry name" value="Lon_prtase_N"/>
</dbReference>
<evidence type="ECO:0000256" key="2">
    <source>
        <dbReference type="SAM" id="MobiDB-lite"/>
    </source>
</evidence>
<dbReference type="FunFam" id="2.170.150.20:FF:000007">
    <property type="entry name" value="Protein cereblon"/>
    <property type="match status" value="1"/>
</dbReference>
<dbReference type="InterPro" id="IPR046336">
    <property type="entry name" value="Lon_prtase_N_sf"/>
</dbReference>
<dbReference type="GO" id="GO:0016567">
    <property type="term" value="P:protein ubiquitination"/>
    <property type="evidence" value="ECO:0007669"/>
    <property type="project" value="TreeGrafter"/>
</dbReference>
<sequence>MDDDRILERERRQIEQIRQLDLEELQVEEVDDLQDSSDEDANGRGYYGVASSADFTFDTCITSLHTYLGEVEDTHHRTAFLDGGAVLNLPLFYLEGVVLFPGATLPLRVIQPNFVAAVERSLSQVDVPYTIGVIRVHRDNENRRTKLASIGTTAEIRQYRRLEDGSLNVVTRGQQRFRLKRCWFDVEGVPLGEIQIIEEELPLRTPKDAFGKLAPLSNLPHNHANSHLRSNYSCTEGSKNGDNDSEESFESFEDELSLMERRIHQSVIGSSHEHDIMYESSSSDYEDCMYESDPEIRCNLNDSDSARSLLSDFGKQAIKMNLLSGSCSTPGKQSCKREECKSAGAKFSRGISRTFWPQWVYRMFDSYCLAQRAADLWKNVVGLPSMDGLLKKPDLLSFYIASKIPVSESTRQELLEIDSISYRLRREIELLESVNLVRCKNCQTIIARRSDMLVMSSEGPLGAYVNPGGYVHEIMTLYKASGLALIGRAETEYSWFPGTSNMQAPFLGVVLREANGVICYFRQETEYEEFKECLVLQSLLHSDEEWAIHAALCIADKILRSRQMRREARPVQQTEKKNLKFNPLPKFSSVTCAAKASAVANHLLASAGCQEHLITHTNRSRFMAMKLRLFEVLK</sequence>
<organism evidence="5 6">
    <name type="scientific">Senna tora</name>
    <dbReference type="NCBI Taxonomy" id="362788"/>
    <lineage>
        <taxon>Eukaryota</taxon>
        <taxon>Viridiplantae</taxon>
        <taxon>Streptophyta</taxon>
        <taxon>Embryophyta</taxon>
        <taxon>Tracheophyta</taxon>
        <taxon>Spermatophyta</taxon>
        <taxon>Magnoliopsida</taxon>
        <taxon>eudicotyledons</taxon>
        <taxon>Gunneridae</taxon>
        <taxon>Pentapetalae</taxon>
        <taxon>rosids</taxon>
        <taxon>fabids</taxon>
        <taxon>Fabales</taxon>
        <taxon>Fabaceae</taxon>
        <taxon>Caesalpinioideae</taxon>
        <taxon>Cassia clade</taxon>
        <taxon>Senna</taxon>
    </lineage>
</organism>
<comment type="similarity">
    <text evidence="1">Belongs to the 4-toluene sulfonate uptake permease (TSUP) (TC 2.A.102) family.</text>
</comment>
<dbReference type="InterPro" id="IPR034750">
    <property type="entry name" value="CULT"/>
</dbReference>
<evidence type="ECO:0000313" key="5">
    <source>
        <dbReference type="EMBL" id="KAF7817100.1"/>
    </source>
</evidence>
<feature type="compositionally biased region" description="Polar residues" evidence="2">
    <location>
        <begin position="221"/>
        <end position="240"/>
    </location>
</feature>
<name>A0A834WBD8_9FABA</name>
<dbReference type="EMBL" id="JAAIUW010000009">
    <property type="protein sequence ID" value="KAF7817100.1"/>
    <property type="molecule type" value="Genomic_DNA"/>
</dbReference>
<dbReference type="PANTHER" id="PTHR14255">
    <property type="entry name" value="CEREBLON"/>
    <property type="match status" value="1"/>
</dbReference>
<dbReference type="OrthoDB" id="267517at2759"/>
<keyword evidence="6" id="KW-1185">Reference proteome</keyword>
<evidence type="ECO:0000259" key="3">
    <source>
        <dbReference type="PROSITE" id="PS51787"/>
    </source>
</evidence>
<dbReference type="Gene3D" id="2.30.130.40">
    <property type="entry name" value="LON domain-like"/>
    <property type="match status" value="1"/>
</dbReference>
<comment type="caution">
    <text evidence="5">The sequence shown here is derived from an EMBL/GenBank/DDBJ whole genome shotgun (WGS) entry which is preliminary data.</text>
</comment>
<feature type="domain" description="Lon N-terminal" evidence="3">
    <location>
        <begin position="89"/>
        <end position="435"/>
    </location>
</feature>
<dbReference type="SMART" id="SM00464">
    <property type="entry name" value="LON"/>
    <property type="match status" value="1"/>
</dbReference>
<dbReference type="Gene3D" id="2.170.150.20">
    <property type="entry name" value="Peptide methionine sulfoxide reductase"/>
    <property type="match status" value="1"/>
</dbReference>
<evidence type="ECO:0000256" key="1">
    <source>
        <dbReference type="ARBA" id="ARBA00009142"/>
    </source>
</evidence>
<dbReference type="FunFam" id="1.20.58.1480:FF:000007">
    <property type="entry name" value="Lon protease homolog"/>
    <property type="match status" value="1"/>
</dbReference>
<dbReference type="Gene3D" id="1.20.58.1480">
    <property type="match status" value="1"/>
</dbReference>
<dbReference type="CDD" id="cd15777">
    <property type="entry name" value="CRBN_C_like"/>
    <property type="match status" value="1"/>
</dbReference>
<evidence type="ECO:0000259" key="4">
    <source>
        <dbReference type="PROSITE" id="PS51788"/>
    </source>
</evidence>
<accession>A0A834WBD8</accession>
<gene>
    <name evidence="5" type="ORF">G2W53_031069</name>
</gene>
<dbReference type="Pfam" id="PF02190">
    <property type="entry name" value="LON_substr_bdg"/>
    <property type="match status" value="1"/>
</dbReference>
<dbReference type="PROSITE" id="PS51788">
    <property type="entry name" value="CULT"/>
    <property type="match status" value="1"/>
</dbReference>
<dbReference type="PROSITE" id="PS51787">
    <property type="entry name" value="LON_N"/>
    <property type="match status" value="1"/>
</dbReference>
<feature type="domain" description="CULT" evidence="4">
    <location>
        <begin position="434"/>
        <end position="543"/>
    </location>
</feature>